<proteinExistence type="predicted"/>
<evidence type="ECO:0000256" key="1">
    <source>
        <dbReference type="SAM" id="MobiDB-lite"/>
    </source>
</evidence>
<sequence length="136" mass="14812">MVVGRSLSVPAPSSLPHSITSDTSPSHRSRNPHAAPTTCKPRPCVPRCYAPLRSCRTRLYNSTNVENSIKSLKTGTRLAFETGESHSCGAVVARRSYKTRQILMTHLGYADAVGSIPTRYVLLKKEIVPASCTNMV</sequence>
<keyword evidence="3" id="KW-1185">Reference proteome</keyword>
<accession>A0A6A5RV86</accession>
<dbReference type="EMBL" id="ML978959">
    <property type="protein sequence ID" value="KAF1932371.1"/>
    <property type="molecule type" value="Genomic_DNA"/>
</dbReference>
<organism evidence="2 3">
    <name type="scientific">Didymella exigua CBS 183.55</name>
    <dbReference type="NCBI Taxonomy" id="1150837"/>
    <lineage>
        <taxon>Eukaryota</taxon>
        <taxon>Fungi</taxon>
        <taxon>Dikarya</taxon>
        <taxon>Ascomycota</taxon>
        <taxon>Pezizomycotina</taxon>
        <taxon>Dothideomycetes</taxon>
        <taxon>Pleosporomycetidae</taxon>
        <taxon>Pleosporales</taxon>
        <taxon>Pleosporineae</taxon>
        <taxon>Didymellaceae</taxon>
        <taxon>Didymella</taxon>
    </lineage>
</organism>
<feature type="compositionally biased region" description="Polar residues" evidence="1">
    <location>
        <begin position="15"/>
        <end position="26"/>
    </location>
</feature>
<dbReference type="AlphaFoldDB" id="A0A6A5RV86"/>
<dbReference type="Proteomes" id="UP000800082">
    <property type="component" value="Unassembled WGS sequence"/>
</dbReference>
<protein>
    <submittedName>
        <fullName evidence="2">Uncharacterized protein</fullName>
    </submittedName>
</protein>
<gene>
    <name evidence="2" type="ORF">M421DRAFT_290540</name>
</gene>
<evidence type="ECO:0000313" key="3">
    <source>
        <dbReference type="Proteomes" id="UP000800082"/>
    </source>
</evidence>
<dbReference type="GeneID" id="54346667"/>
<name>A0A6A5RV86_9PLEO</name>
<dbReference type="RefSeq" id="XP_033452619.1">
    <property type="nucleotide sequence ID" value="XM_033589020.1"/>
</dbReference>
<reference evidence="2" key="1">
    <citation type="journal article" date="2020" name="Stud. Mycol.">
        <title>101 Dothideomycetes genomes: a test case for predicting lifestyles and emergence of pathogens.</title>
        <authorList>
            <person name="Haridas S."/>
            <person name="Albert R."/>
            <person name="Binder M."/>
            <person name="Bloem J."/>
            <person name="Labutti K."/>
            <person name="Salamov A."/>
            <person name="Andreopoulos B."/>
            <person name="Baker S."/>
            <person name="Barry K."/>
            <person name="Bills G."/>
            <person name="Bluhm B."/>
            <person name="Cannon C."/>
            <person name="Castanera R."/>
            <person name="Culley D."/>
            <person name="Daum C."/>
            <person name="Ezra D."/>
            <person name="Gonzalez J."/>
            <person name="Henrissat B."/>
            <person name="Kuo A."/>
            <person name="Liang C."/>
            <person name="Lipzen A."/>
            <person name="Lutzoni F."/>
            <person name="Magnuson J."/>
            <person name="Mondo S."/>
            <person name="Nolan M."/>
            <person name="Ohm R."/>
            <person name="Pangilinan J."/>
            <person name="Park H.-J."/>
            <person name="Ramirez L."/>
            <person name="Alfaro M."/>
            <person name="Sun H."/>
            <person name="Tritt A."/>
            <person name="Yoshinaga Y."/>
            <person name="Zwiers L.-H."/>
            <person name="Turgeon B."/>
            <person name="Goodwin S."/>
            <person name="Spatafora J."/>
            <person name="Crous P."/>
            <person name="Grigoriev I."/>
        </authorList>
    </citation>
    <scope>NUCLEOTIDE SEQUENCE</scope>
    <source>
        <strain evidence="2">CBS 183.55</strain>
    </source>
</reference>
<evidence type="ECO:0000313" key="2">
    <source>
        <dbReference type="EMBL" id="KAF1932371.1"/>
    </source>
</evidence>
<feature type="region of interest" description="Disordered" evidence="1">
    <location>
        <begin position="1"/>
        <end position="38"/>
    </location>
</feature>